<dbReference type="PROSITE" id="PS51340">
    <property type="entry name" value="MOSC"/>
    <property type="match status" value="1"/>
</dbReference>
<dbReference type="Pfam" id="PF03476">
    <property type="entry name" value="MOSC_N"/>
    <property type="match status" value="1"/>
</dbReference>
<gene>
    <name evidence="2" type="ORF">JOD64_006323</name>
</gene>
<comment type="caution">
    <text evidence="2">The sequence shown here is derived from an EMBL/GenBank/DDBJ whole genome shotgun (WGS) entry which is preliminary data.</text>
</comment>
<dbReference type="EMBL" id="JAFBBP010000001">
    <property type="protein sequence ID" value="MBM7495101.1"/>
    <property type="molecule type" value="Genomic_DNA"/>
</dbReference>
<dbReference type="RefSeq" id="WP_307813852.1">
    <property type="nucleotide sequence ID" value="NZ_JAFBBP010000001.1"/>
</dbReference>
<evidence type="ECO:0000313" key="2">
    <source>
        <dbReference type="EMBL" id="MBM7495101.1"/>
    </source>
</evidence>
<accession>A0ABS2M3T0</accession>
<feature type="domain" description="MOSC" evidence="1">
    <location>
        <begin position="118"/>
        <end position="288"/>
    </location>
</feature>
<organism evidence="2 3">
    <name type="scientific">Micromonospora luteifusca</name>
    <dbReference type="NCBI Taxonomy" id="709860"/>
    <lineage>
        <taxon>Bacteria</taxon>
        <taxon>Bacillati</taxon>
        <taxon>Actinomycetota</taxon>
        <taxon>Actinomycetes</taxon>
        <taxon>Micromonosporales</taxon>
        <taxon>Micromonosporaceae</taxon>
        <taxon>Micromonospora</taxon>
    </lineage>
</organism>
<sequence>MPPVSEVLRQWGSMIVMQTVVALRRYPLKSARGEVLNAADVEQTGLRGDRMWACIDRLDGTVGSAKHPGRWGRLLDVGTSMRDDGPETMLTLHVDGTSLPAGSAAADAALSNHLGRPVRLSRELPPDARLHRTLPDDVGMVPDWMGGARPGQETITAIAGAGRVGRFVDFGAVHIVTTGALSLLGERMGGVSVAAARFRPNLVIDAPRDPEPGQELRLGDVVLRVLLPTPRCVIPGLSQAELPADLSVLSALARYYRIPVAGLGRAACFGTYADVVQPGRLRLGQLVR</sequence>
<proteinExistence type="predicted"/>
<dbReference type="InterPro" id="IPR005302">
    <property type="entry name" value="MoCF_Sase_C"/>
</dbReference>
<dbReference type="Pfam" id="PF03473">
    <property type="entry name" value="MOSC"/>
    <property type="match status" value="1"/>
</dbReference>
<dbReference type="InterPro" id="IPR005303">
    <property type="entry name" value="MOCOS_middle"/>
</dbReference>
<dbReference type="Proteomes" id="UP000764837">
    <property type="component" value="Unassembled WGS sequence"/>
</dbReference>
<protein>
    <submittedName>
        <fullName evidence="2">Uncharacterized protein YcbX</fullName>
    </submittedName>
</protein>
<keyword evidence="3" id="KW-1185">Reference proteome</keyword>
<dbReference type="InterPro" id="IPR011037">
    <property type="entry name" value="Pyrv_Knase-like_insert_dom_sf"/>
</dbReference>
<reference evidence="2 3" key="1">
    <citation type="submission" date="2021-01" db="EMBL/GenBank/DDBJ databases">
        <title>Sequencing the genomes of 1000 actinobacteria strains.</title>
        <authorList>
            <person name="Klenk H.-P."/>
        </authorList>
    </citation>
    <scope>NUCLEOTIDE SEQUENCE [LARGE SCALE GENOMIC DNA]</scope>
    <source>
        <strain evidence="2 3">DSM 100204</strain>
    </source>
</reference>
<dbReference type="SUPFAM" id="SSF141673">
    <property type="entry name" value="MOSC N-terminal domain-like"/>
    <property type="match status" value="1"/>
</dbReference>
<name>A0ABS2M3T0_9ACTN</name>
<evidence type="ECO:0000313" key="3">
    <source>
        <dbReference type="Proteomes" id="UP000764837"/>
    </source>
</evidence>
<evidence type="ECO:0000259" key="1">
    <source>
        <dbReference type="PROSITE" id="PS51340"/>
    </source>
</evidence>
<dbReference type="SUPFAM" id="SSF50800">
    <property type="entry name" value="PK beta-barrel domain-like"/>
    <property type="match status" value="1"/>
</dbReference>